<reference evidence="2 3" key="2">
    <citation type="submission" date="2018-06" db="EMBL/GenBank/DDBJ databases">
        <title>Metagenomic assembly of (sub)arctic Cyanobacteria and their associated microbiome from non-axenic cultures.</title>
        <authorList>
            <person name="Baurain D."/>
        </authorList>
    </citation>
    <scope>NUCLEOTIDE SEQUENCE [LARGE SCALE GENOMIC DNA]</scope>
    <source>
        <strain evidence="2">ULC129bin1</strain>
    </source>
</reference>
<organism evidence="2 3">
    <name type="scientific">Leptolyngbya foveolarum</name>
    <dbReference type="NCBI Taxonomy" id="47253"/>
    <lineage>
        <taxon>Bacteria</taxon>
        <taxon>Bacillati</taxon>
        <taxon>Cyanobacteriota</taxon>
        <taxon>Cyanophyceae</taxon>
        <taxon>Leptolyngbyales</taxon>
        <taxon>Leptolyngbyaceae</taxon>
        <taxon>Leptolyngbya group</taxon>
        <taxon>Leptolyngbya</taxon>
    </lineage>
</organism>
<sequence length="230" mass="24245">MAAVVALLVSSCGSNSSPPQPNPNAVTDQNANDEVPAVFYKTTEECEADTQKQQAEYEVLNSAFAAGTLTTEPTAPPIKPADCEPQMLAAQQNYQQHAPVYASLADCQAEGLECQPSPNAQNTGYYQPRFGGSYFHPFGGIPSFIFFNYGGSQRRLYQPSAVYQSATPGQVVTPNGQVVTNRKAGVVNAPRYTAAPAPARPQGTAARGTIKGRGSQGFGSTYKGTGRGGK</sequence>
<dbReference type="AlphaFoldDB" id="A0A2W4VXQ3"/>
<evidence type="ECO:0000313" key="2">
    <source>
        <dbReference type="EMBL" id="PZO17091.1"/>
    </source>
</evidence>
<accession>A0A2W4VXQ3</accession>
<comment type="caution">
    <text evidence="2">The sequence shown here is derived from an EMBL/GenBank/DDBJ whole genome shotgun (WGS) entry which is preliminary data.</text>
</comment>
<evidence type="ECO:0000313" key="3">
    <source>
        <dbReference type="Proteomes" id="UP000249354"/>
    </source>
</evidence>
<evidence type="ECO:0008006" key="4">
    <source>
        <dbReference type="Google" id="ProtNLM"/>
    </source>
</evidence>
<gene>
    <name evidence="2" type="ORF">DCF25_11640</name>
</gene>
<protein>
    <recommendedName>
        <fullName evidence="4">DUF1190 domain-containing protein</fullName>
    </recommendedName>
</protein>
<feature type="region of interest" description="Disordered" evidence="1">
    <location>
        <begin position="194"/>
        <end position="230"/>
    </location>
</feature>
<reference evidence="3" key="1">
    <citation type="submission" date="2018-04" db="EMBL/GenBank/DDBJ databases">
        <authorList>
            <person name="Cornet L."/>
        </authorList>
    </citation>
    <scope>NUCLEOTIDE SEQUENCE [LARGE SCALE GENOMIC DNA]</scope>
</reference>
<name>A0A2W4VXQ3_9CYAN</name>
<feature type="region of interest" description="Disordered" evidence="1">
    <location>
        <begin position="11"/>
        <end position="35"/>
    </location>
</feature>
<dbReference type="EMBL" id="QBMC01000072">
    <property type="protein sequence ID" value="PZO17091.1"/>
    <property type="molecule type" value="Genomic_DNA"/>
</dbReference>
<proteinExistence type="predicted"/>
<dbReference type="Proteomes" id="UP000249354">
    <property type="component" value="Unassembled WGS sequence"/>
</dbReference>
<evidence type="ECO:0000256" key="1">
    <source>
        <dbReference type="SAM" id="MobiDB-lite"/>
    </source>
</evidence>